<dbReference type="Pfam" id="PF03106">
    <property type="entry name" value="WRKY"/>
    <property type="match status" value="1"/>
</dbReference>
<evidence type="ECO:0000313" key="7">
    <source>
        <dbReference type="EMBL" id="KAK8495543.1"/>
    </source>
</evidence>
<dbReference type="InterPro" id="IPR036576">
    <property type="entry name" value="WRKY_dom_sf"/>
</dbReference>
<keyword evidence="8" id="KW-1185">Reference proteome</keyword>
<gene>
    <name evidence="7" type="ORF">V6N12_066103</name>
</gene>
<evidence type="ECO:0000256" key="3">
    <source>
        <dbReference type="ARBA" id="ARBA00023125"/>
    </source>
</evidence>
<evidence type="ECO:0000259" key="6">
    <source>
        <dbReference type="PROSITE" id="PS50811"/>
    </source>
</evidence>
<dbReference type="SUPFAM" id="SSF118290">
    <property type="entry name" value="WRKY DNA-binding domain"/>
    <property type="match status" value="1"/>
</dbReference>
<dbReference type="InterPro" id="IPR003657">
    <property type="entry name" value="WRKY_dom"/>
</dbReference>
<accession>A0ABR2ANZ8</accession>
<sequence length="259" mass="29397">MATLHPWPDQTLSSNKTRVIRELVQGQKCAAELQMIVDQEHSQQGSSPEELVQKILTCFDQTISMMQDACNTPAPAAVSKDRRGCYKRKRGAETWTIVSDKMEDDHAWRKYGQKTILNSEHPRSYFRCKHKCDQGCRAIKQVQRTEDDDSKMYHITYIGTHTCRDSSPHDMVPSNNSGILFDGSSPTLKHEYEEEMTPSDVTELDSMTMWEDVVLGGDGFESMYGDVVSDMYSCNEVSCLNLEPIGLENGFQLDDSEFV</sequence>
<dbReference type="EMBL" id="JBBPBM010000425">
    <property type="protein sequence ID" value="KAK8495543.1"/>
    <property type="molecule type" value="Genomic_DNA"/>
</dbReference>
<protein>
    <recommendedName>
        <fullName evidence="6">WRKY domain-containing protein</fullName>
    </recommendedName>
</protein>
<evidence type="ECO:0000256" key="1">
    <source>
        <dbReference type="ARBA" id="ARBA00004123"/>
    </source>
</evidence>
<comment type="subcellular location">
    <subcellularLocation>
        <location evidence="1">Nucleus</location>
    </subcellularLocation>
</comment>
<keyword evidence="4" id="KW-0804">Transcription</keyword>
<dbReference type="Gene3D" id="2.20.25.80">
    <property type="entry name" value="WRKY domain"/>
    <property type="match status" value="1"/>
</dbReference>
<evidence type="ECO:0000256" key="4">
    <source>
        <dbReference type="ARBA" id="ARBA00023163"/>
    </source>
</evidence>
<evidence type="ECO:0000313" key="8">
    <source>
        <dbReference type="Proteomes" id="UP001472677"/>
    </source>
</evidence>
<dbReference type="PANTHER" id="PTHR31282">
    <property type="entry name" value="WRKY TRANSCRIPTION FACTOR 21-RELATED"/>
    <property type="match status" value="1"/>
</dbReference>
<evidence type="ECO:0000256" key="5">
    <source>
        <dbReference type="ARBA" id="ARBA00023242"/>
    </source>
</evidence>
<feature type="domain" description="WRKY" evidence="6">
    <location>
        <begin position="97"/>
        <end position="161"/>
    </location>
</feature>
<dbReference type="SMART" id="SM00774">
    <property type="entry name" value="WRKY"/>
    <property type="match status" value="1"/>
</dbReference>
<dbReference type="PROSITE" id="PS50811">
    <property type="entry name" value="WRKY"/>
    <property type="match status" value="1"/>
</dbReference>
<proteinExistence type="predicted"/>
<keyword evidence="2" id="KW-0805">Transcription regulation</keyword>
<dbReference type="Proteomes" id="UP001472677">
    <property type="component" value="Unassembled WGS sequence"/>
</dbReference>
<dbReference type="InterPro" id="IPR044810">
    <property type="entry name" value="WRKY_plant"/>
</dbReference>
<evidence type="ECO:0000256" key="2">
    <source>
        <dbReference type="ARBA" id="ARBA00023015"/>
    </source>
</evidence>
<keyword evidence="5" id="KW-0539">Nucleus</keyword>
<organism evidence="7 8">
    <name type="scientific">Hibiscus sabdariffa</name>
    <name type="common">roselle</name>
    <dbReference type="NCBI Taxonomy" id="183260"/>
    <lineage>
        <taxon>Eukaryota</taxon>
        <taxon>Viridiplantae</taxon>
        <taxon>Streptophyta</taxon>
        <taxon>Embryophyta</taxon>
        <taxon>Tracheophyta</taxon>
        <taxon>Spermatophyta</taxon>
        <taxon>Magnoliopsida</taxon>
        <taxon>eudicotyledons</taxon>
        <taxon>Gunneridae</taxon>
        <taxon>Pentapetalae</taxon>
        <taxon>rosids</taxon>
        <taxon>malvids</taxon>
        <taxon>Malvales</taxon>
        <taxon>Malvaceae</taxon>
        <taxon>Malvoideae</taxon>
        <taxon>Hibiscus</taxon>
    </lineage>
</organism>
<name>A0ABR2ANZ8_9ROSI</name>
<keyword evidence="3" id="KW-0238">DNA-binding</keyword>
<comment type="caution">
    <text evidence="7">The sequence shown here is derived from an EMBL/GenBank/DDBJ whole genome shotgun (WGS) entry which is preliminary data.</text>
</comment>
<reference evidence="7 8" key="1">
    <citation type="journal article" date="2024" name="G3 (Bethesda)">
        <title>Genome assembly of Hibiscus sabdariffa L. provides insights into metabolisms of medicinal natural products.</title>
        <authorList>
            <person name="Kim T."/>
        </authorList>
    </citation>
    <scope>NUCLEOTIDE SEQUENCE [LARGE SCALE GENOMIC DNA]</scope>
    <source>
        <strain evidence="7">TK-2024</strain>
        <tissue evidence="7">Old leaves</tissue>
    </source>
</reference>